<feature type="domain" description="RWD" evidence="16">
    <location>
        <begin position="207"/>
        <end position="342"/>
    </location>
</feature>
<sequence>MRRAEQGRRNHAHRSDRTEVLSSSSLWKALNQDQSLTPDLGLTSPLSASQPQTFEPTSNSVPRISKNSPNPMWVSRNQRGSGLKPRFVKKSEVGSKDSEVGSSNHEVGFFDSEVSSSNHEVGSLGSEVGSLSIDEREDAQVEKVEKDEREGCGNGLGSESEVVVESSEEEEEESNDVMDILEELRLSAEEPELSEEQLMSNCQSQKDELLALESIYGEDVFFFDTERGLKSFQVHVHIEAPNGITVTTKLNSSGDLKTTGNNPDEFSYSFDVQYLPPIVLTCLLPKSYPSHLPPYFTISVQWLDSVKIATLCSMLDSIWNEQPGQEVTYQWVEWLNSSSLSYLGFDKEIMLGPYGIKHSADRRAVSGNILPDIDFPFIRNYNDERLNEIFQQSIHECCICFSEYAGSEFIRLPCHHFFCRICMKTYSDIHVNEGTVNKLQCPDAKCRGMVPPSVLRRLLSDEEYERWESLTLQKTLESMSDITYCPRCETPCVQDEGEHAQCSMCFFNFCTRCGGPRHVGTKCLSREFKLQMLQERQNSSLLKGKQKRRERDRILELRSLRKILRDSKQCPSCKMAIYKSEGCNKMICSNCGQIFCYQCNKPFNGFGAFRHVACGVDPEELMEDWEERKNPRPQVVAQVKVEVLSREDGPGQICPTCRQFNLKVGKNNHLFCRACQVHYCYLCKKIVKRSSEHYGPKGCKQHTEG</sequence>
<dbReference type="EC" id="2.3.2.31" evidence="6"/>
<dbReference type="CDD" id="cd23134">
    <property type="entry name" value="RING-HC_ITT1-like"/>
    <property type="match status" value="1"/>
</dbReference>
<keyword evidence="11" id="KW-0833">Ubl conjugation pathway</keyword>
<dbReference type="InterPro" id="IPR002867">
    <property type="entry name" value="IBR_dom"/>
</dbReference>
<evidence type="ECO:0000256" key="12">
    <source>
        <dbReference type="ARBA" id="ARBA00022833"/>
    </source>
</evidence>
<dbReference type="InterPro" id="IPR031127">
    <property type="entry name" value="E3_UB_ligase_RBR"/>
</dbReference>
<evidence type="ECO:0000256" key="13">
    <source>
        <dbReference type="PROSITE-ProRule" id="PRU00175"/>
    </source>
</evidence>
<keyword evidence="8" id="KW-0479">Metal-binding</keyword>
<dbReference type="Gene3D" id="3.30.40.10">
    <property type="entry name" value="Zinc/RING finger domain, C3HC4 (zinc finger)"/>
    <property type="match status" value="1"/>
</dbReference>
<evidence type="ECO:0000256" key="2">
    <source>
        <dbReference type="ARBA" id="ARBA00001947"/>
    </source>
</evidence>
<evidence type="ECO:0000256" key="8">
    <source>
        <dbReference type="ARBA" id="ARBA00022723"/>
    </source>
</evidence>
<feature type="compositionally biased region" description="Polar residues" evidence="14">
    <location>
        <begin position="44"/>
        <end position="80"/>
    </location>
</feature>
<reference evidence="19" key="1">
    <citation type="submission" date="2016-06" db="EMBL/GenBank/DDBJ databases">
        <title>Parallel loss of symbiosis genes in relatives of nitrogen-fixing non-legume Parasponia.</title>
        <authorList>
            <person name="Van Velzen R."/>
            <person name="Holmer R."/>
            <person name="Bu F."/>
            <person name="Rutten L."/>
            <person name="Van Zeijl A."/>
            <person name="Liu W."/>
            <person name="Santuari L."/>
            <person name="Cao Q."/>
            <person name="Sharma T."/>
            <person name="Shen D."/>
            <person name="Roswanjaya Y."/>
            <person name="Wardhani T."/>
            <person name="Kalhor M.S."/>
            <person name="Jansen J."/>
            <person name="Van den Hoogen J."/>
            <person name="Gungor B."/>
            <person name="Hartog M."/>
            <person name="Hontelez J."/>
            <person name="Verver J."/>
            <person name="Yang W.-C."/>
            <person name="Schijlen E."/>
            <person name="Repin R."/>
            <person name="Schilthuizen M."/>
            <person name="Schranz E."/>
            <person name="Heidstra R."/>
            <person name="Miyata K."/>
            <person name="Fedorova E."/>
            <person name="Kohlen W."/>
            <person name="Bisseling T."/>
            <person name="Smit S."/>
            <person name="Geurts R."/>
        </authorList>
    </citation>
    <scope>NUCLEOTIDE SEQUENCE [LARGE SCALE GENOMIC DNA]</scope>
    <source>
        <strain evidence="19">cv. RG33-2</strain>
    </source>
</reference>
<dbReference type="FunFam" id="3.30.40.10:FF:000358">
    <property type="entry name" value="RBR-type E3 ubiquitin transferase"/>
    <property type="match status" value="1"/>
</dbReference>
<evidence type="ECO:0000313" key="18">
    <source>
        <dbReference type="EMBL" id="PON39660.1"/>
    </source>
</evidence>
<dbReference type="GO" id="GO:0061630">
    <property type="term" value="F:ubiquitin protein ligase activity"/>
    <property type="evidence" value="ECO:0007669"/>
    <property type="project" value="UniProtKB-EC"/>
</dbReference>
<evidence type="ECO:0000256" key="6">
    <source>
        <dbReference type="ARBA" id="ARBA00012251"/>
    </source>
</evidence>
<dbReference type="Proteomes" id="UP000237000">
    <property type="component" value="Unassembled WGS sequence"/>
</dbReference>
<dbReference type="Pfam" id="PF05773">
    <property type="entry name" value="RWD"/>
    <property type="match status" value="1"/>
</dbReference>
<dbReference type="InParanoid" id="A0A2P5ASZ1"/>
<comment type="catalytic activity">
    <reaction evidence="1">
        <text>[E2 ubiquitin-conjugating enzyme]-S-ubiquitinyl-L-cysteine + [acceptor protein]-L-lysine = [E2 ubiquitin-conjugating enzyme]-L-cysteine + [acceptor protein]-N(6)-ubiquitinyl-L-lysine.</text>
        <dbReference type="EC" id="2.3.2.31"/>
    </reaction>
</comment>
<comment type="function">
    <text evidence="3">Might act as an E3 ubiquitin-protein ligase, or as part of E3 complex, which accepts ubiquitin from specific E2 ubiquitin-conjugating enzymes and then transfers it to substrates.</text>
</comment>
<gene>
    <name evidence="18" type="ORF">TorRG33x02_342060</name>
</gene>
<evidence type="ECO:0000256" key="5">
    <source>
        <dbReference type="ARBA" id="ARBA00005884"/>
    </source>
</evidence>
<evidence type="ECO:0000256" key="1">
    <source>
        <dbReference type="ARBA" id="ARBA00001798"/>
    </source>
</evidence>
<comment type="similarity">
    <text evidence="5">Belongs to the RBR family. Ariadne subfamily.</text>
</comment>
<dbReference type="PROSITE" id="PS51873">
    <property type="entry name" value="TRIAD"/>
    <property type="match status" value="1"/>
</dbReference>
<feature type="region of interest" description="Disordered" evidence="14">
    <location>
        <begin position="1"/>
        <end position="23"/>
    </location>
</feature>
<dbReference type="Gene3D" id="3.10.110.10">
    <property type="entry name" value="Ubiquitin Conjugating Enzyme"/>
    <property type="match status" value="1"/>
</dbReference>
<evidence type="ECO:0000256" key="10">
    <source>
        <dbReference type="ARBA" id="ARBA00022771"/>
    </source>
</evidence>
<dbReference type="Pfam" id="PF01485">
    <property type="entry name" value="IBR"/>
    <property type="match status" value="1"/>
</dbReference>
<evidence type="ECO:0000256" key="7">
    <source>
        <dbReference type="ARBA" id="ARBA00022679"/>
    </source>
</evidence>
<keyword evidence="12" id="KW-0862">Zinc</keyword>
<dbReference type="InterPro" id="IPR017907">
    <property type="entry name" value="Znf_RING_CS"/>
</dbReference>
<dbReference type="SUPFAM" id="SSF54495">
    <property type="entry name" value="UBC-like"/>
    <property type="match status" value="1"/>
</dbReference>
<dbReference type="InterPro" id="IPR016135">
    <property type="entry name" value="UBQ-conjugating_enzyme/RWD"/>
</dbReference>
<evidence type="ECO:0000256" key="4">
    <source>
        <dbReference type="ARBA" id="ARBA00004906"/>
    </source>
</evidence>
<evidence type="ECO:0000259" key="15">
    <source>
        <dbReference type="PROSITE" id="PS50089"/>
    </source>
</evidence>
<dbReference type="SMART" id="SM00591">
    <property type="entry name" value="RWD"/>
    <property type="match status" value="1"/>
</dbReference>
<feature type="domain" description="RING-type" evidence="15">
    <location>
        <begin position="397"/>
        <end position="445"/>
    </location>
</feature>
<feature type="compositionally biased region" description="Basic and acidic residues" evidence="14">
    <location>
        <begin position="1"/>
        <end position="19"/>
    </location>
</feature>
<dbReference type="GO" id="GO:0008270">
    <property type="term" value="F:zinc ion binding"/>
    <property type="evidence" value="ECO:0007669"/>
    <property type="project" value="UniProtKB-KW"/>
</dbReference>
<dbReference type="PROSITE" id="PS50089">
    <property type="entry name" value="ZF_RING_2"/>
    <property type="match status" value="1"/>
</dbReference>
<proteinExistence type="inferred from homology"/>
<dbReference type="OrthoDB" id="1431934at2759"/>
<organism evidence="18 19">
    <name type="scientific">Trema orientale</name>
    <name type="common">Charcoal tree</name>
    <name type="synonym">Celtis orientalis</name>
    <dbReference type="NCBI Taxonomy" id="63057"/>
    <lineage>
        <taxon>Eukaryota</taxon>
        <taxon>Viridiplantae</taxon>
        <taxon>Streptophyta</taxon>
        <taxon>Embryophyta</taxon>
        <taxon>Tracheophyta</taxon>
        <taxon>Spermatophyta</taxon>
        <taxon>Magnoliopsida</taxon>
        <taxon>eudicotyledons</taxon>
        <taxon>Gunneridae</taxon>
        <taxon>Pentapetalae</taxon>
        <taxon>rosids</taxon>
        <taxon>fabids</taxon>
        <taxon>Rosales</taxon>
        <taxon>Cannabaceae</taxon>
        <taxon>Trema</taxon>
    </lineage>
</organism>
<dbReference type="CDD" id="cd20341">
    <property type="entry name" value="BRcat_RBR_RNF14"/>
    <property type="match status" value="1"/>
</dbReference>
<dbReference type="PROSITE" id="PS00518">
    <property type="entry name" value="ZF_RING_1"/>
    <property type="match status" value="1"/>
</dbReference>
<comment type="pathway">
    <text evidence="4">Protein modification; protein ubiquitination.</text>
</comment>
<dbReference type="InterPro" id="IPR001841">
    <property type="entry name" value="Znf_RING"/>
</dbReference>
<feature type="region of interest" description="Disordered" evidence="14">
    <location>
        <begin position="36"/>
        <end position="104"/>
    </location>
</feature>
<comment type="cofactor">
    <cofactor evidence="2">
        <name>Zn(2+)</name>
        <dbReference type="ChEBI" id="CHEBI:29105"/>
    </cofactor>
</comment>
<keyword evidence="19" id="KW-1185">Reference proteome</keyword>
<evidence type="ECO:0000256" key="9">
    <source>
        <dbReference type="ARBA" id="ARBA00022737"/>
    </source>
</evidence>
<evidence type="ECO:0000259" key="16">
    <source>
        <dbReference type="PROSITE" id="PS50908"/>
    </source>
</evidence>
<keyword evidence="9" id="KW-0677">Repeat</keyword>
<feature type="domain" description="RING-type" evidence="17">
    <location>
        <begin position="393"/>
        <end position="618"/>
    </location>
</feature>
<evidence type="ECO:0000256" key="11">
    <source>
        <dbReference type="ARBA" id="ARBA00022786"/>
    </source>
</evidence>
<feature type="compositionally biased region" description="Acidic residues" evidence="14">
    <location>
        <begin position="166"/>
        <end position="175"/>
    </location>
</feature>
<dbReference type="EMBL" id="JXTC01000710">
    <property type="protein sequence ID" value="PON39660.1"/>
    <property type="molecule type" value="Genomic_DNA"/>
</dbReference>
<name>A0A2P5ASZ1_TREOI</name>
<dbReference type="FunCoup" id="A0A2P5ASZ1">
    <property type="interactions" value="1813"/>
</dbReference>
<feature type="compositionally biased region" description="Basic and acidic residues" evidence="14">
    <location>
        <begin position="89"/>
        <end position="99"/>
    </location>
</feature>
<dbReference type="SMART" id="SM00184">
    <property type="entry name" value="RING"/>
    <property type="match status" value="3"/>
</dbReference>
<feature type="region of interest" description="Disordered" evidence="14">
    <location>
        <begin position="144"/>
        <end position="175"/>
    </location>
</feature>
<dbReference type="InterPro" id="IPR006575">
    <property type="entry name" value="RWD_dom"/>
</dbReference>
<dbReference type="PANTHER" id="PTHR11685">
    <property type="entry name" value="RBR FAMILY RING FINGER AND IBR DOMAIN-CONTAINING"/>
    <property type="match status" value="1"/>
</dbReference>
<dbReference type="SMART" id="SM00647">
    <property type="entry name" value="IBR"/>
    <property type="match status" value="2"/>
</dbReference>
<evidence type="ECO:0000259" key="17">
    <source>
        <dbReference type="PROSITE" id="PS51873"/>
    </source>
</evidence>
<comment type="caution">
    <text evidence="18">The sequence shown here is derived from an EMBL/GenBank/DDBJ whole genome shotgun (WGS) entry which is preliminary data.</text>
</comment>
<keyword evidence="10 13" id="KW-0863">Zinc-finger</keyword>
<dbReference type="GO" id="GO:0016567">
    <property type="term" value="P:protein ubiquitination"/>
    <property type="evidence" value="ECO:0007669"/>
    <property type="project" value="UniProtKB-UniPathway"/>
</dbReference>
<dbReference type="GO" id="GO:0016874">
    <property type="term" value="F:ligase activity"/>
    <property type="evidence" value="ECO:0007669"/>
    <property type="project" value="UniProtKB-KW"/>
</dbReference>
<dbReference type="Pfam" id="PF22191">
    <property type="entry name" value="IBR_1"/>
    <property type="match status" value="1"/>
</dbReference>
<evidence type="ECO:0000256" key="3">
    <source>
        <dbReference type="ARBA" id="ARBA00003976"/>
    </source>
</evidence>
<keyword evidence="7" id="KW-0808">Transferase</keyword>
<dbReference type="Gene3D" id="1.20.120.1750">
    <property type="match status" value="1"/>
</dbReference>
<dbReference type="CDD" id="cd23821">
    <property type="entry name" value="RWD_IMPACT"/>
    <property type="match status" value="1"/>
</dbReference>
<evidence type="ECO:0000256" key="14">
    <source>
        <dbReference type="SAM" id="MobiDB-lite"/>
    </source>
</evidence>
<dbReference type="UniPathway" id="UPA00143"/>
<dbReference type="InterPro" id="IPR044066">
    <property type="entry name" value="TRIAD_supradom"/>
</dbReference>
<dbReference type="SUPFAM" id="SSF57850">
    <property type="entry name" value="RING/U-box"/>
    <property type="match status" value="4"/>
</dbReference>
<dbReference type="AlphaFoldDB" id="A0A2P5ASZ1"/>
<accession>A0A2P5ASZ1</accession>
<keyword evidence="18" id="KW-0436">Ligase</keyword>
<dbReference type="InterPro" id="IPR013083">
    <property type="entry name" value="Znf_RING/FYVE/PHD"/>
</dbReference>
<protein>
    <recommendedName>
        <fullName evidence="6">RBR-type E3 ubiquitin transferase</fullName>
        <ecNumber evidence="6">2.3.2.31</ecNumber>
    </recommendedName>
</protein>
<evidence type="ECO:0000313" key="19">
    <source>
        <dbReference type="Proteomes" id="UP000237000"/>
    </source>
</evidence>
<dbReference type="PROSITE" id="PS50908">
    <property type="entry name" value="RWD"/>
    <property type="match status" value="1"/>
</dbReference>
<dbReference type="STRING" id="63057.A0A2P5ASZ1"/>